<keyword evidence="1" id="KW-0472">Membrane</keyword>
<name>A0ABN5FGR1_9PROT</name>
<keyword evidence="1" id="KW-0812">Transmembrane</keyword>
<dbReference type="RefSeq" id="WP_101285680.1">
    <property type="nucleotide sequence ID" value="NZ_CP024199.1"/>
</dbReference>
<evidence type="ECO:0008006" key="4">
    <source>
        <dbReference type="Google" id="ProtNLM"/>
    </source>
</evidence>
<feature type="transmembrane region" description="Helical" evidence="1">
    <location>
        <begin position="29"/>
        <end position="51"/>
    </location>
</feature>
<keyword evidence="3" id="KW-1185">Reference proteome</keyword>
<proteinExistence type="predicted"/>
<evidence type="ECO:0000313" key="3">
    <source>
        <dbReference type="Proteomes" id="UP000233458"/>
    </source>
</evidence>
<organism evidence="2 3">
    <name type="scientific">Thalassospira marina</name>
    <dbReference type="NCBI Taxonomy" id="2048283"/>
    <lineage>
        <taxon>Bacteria</taxon>
        <taxon>Pseudomonadati</taxon>
        <taxon>Pseudomonadota</taxon>
        <taxon>Alphaproteobacteria</taxon>
        <taxon>Rhodospirillales</taxon>
        <taxon>Thalassospiraceae</taxon>
        <taxon>Thalassospira</taxon>
    </lineage>
</organism>
<feature type="transmembrane region" description="Helical" evidence="1">
    <location>
        <begin position="259"/>
        <end position="280"/>
    </location>
</feature>
<feature type="transmembrane region" description="Helical" evidence="1">
    <location>
        <begin position="358"/>
        <end position="379"/>
    </location>
</feature>
<feature type="transmembrane region" description="Helical" evidence="1">
    <location>
        <begin position="5"/>
        <end position="23"/>
    </location>
</feature>
<feature type="transmembrane region" description="Helical" evidence="1">
    <location>
        <begin position="292"/>
        <end position="314"/>
    </location>
</feature>
<dbReference type="Proteomes" id="UP000233458">
    <property type="component" value="Chromosome"/>
</dbReference>
<feature type="transmembrane region" description="Helical" evidence="1">
    <location>
        <begin position="226"/>
        <end position="247"/>
    </location>
</feature>
<feature type="transmembrane region" description="Helical" evidence="1">
    <location>
        <begin position="56"/>
        <end position="77"/>
    </location>
</feature>
<keyword evidence="1" id="KW-1133">Transmembrane helix</keyword>
<reference evidence="2 3" key="1">
    <citation type="submission" date="2017-10" db="EMBL/GenBank/DDBJ databases">
        <title>Biodiversity and function of Thalassospira species in the particle-attached aromatic-hydrocarbon-degrading consortia from the surface seawater of the China South Sea.</title>
        <authorList>
            <person name="Dong C."/>
            <person name="Liu R."/>
            <person name="Shao Z."/>
        </authorList>
    </citation>
    <scope>NUCLEOTIDE SEQUENCE [LARGE SCALE GENOMIC DNA]</scope>
    <source>
        <strain evidence="2 3">CSC3H3</strain>
    </source>
</reference>
<sequence>MSKLWWLFPLSGGFYGVAAWYLLDQFDEHSLLFAPLAVFVAASAYCCWFALTHGRLFGAIVLALLVSLLAAGQVAVFQYIVGFAYLDDMVILGFFTSLAVWVGLSVALWRARYVATDVESNADDPADAPRSRLFGVPYRAIGPAIWDIKLSLSFGVVSIGVFWIMAYVLGTLFNVVGFTAFMDFLESSLGGSMLTGAAFATGIMLTREKPQLLKAVRQVLGTLYRFFYPLQATGVFLFLLLGALGGWEQLLGRDTSVSLVVLAAALWISYLLFGAVQSGAKTTLFGRWGDVIFRYSLWMAPVCAFAALGCIWLRVDDYWLTPLRIYDTWLSLYILIATLWIMRAGMKRGEAMIARLQQAFGQVAIGAIVVAFVMHLPWLDPVSISASSQQTRLGLWGEMERSDLAFMARNLGKPGEDALATLREANPDAVADLQDLRDYYPSYQDNNSSAFEEIPVFPQDHPYSEADLRKLFDENLSYDRMFCKTDKINKDDPDHSNRCSLLLIDLDGDGQSEAVFFTLRSDAPVFGFRPDQHDWIKLHDMYRVPANDDEAGDAVAEAKRTLDALKEGAFTPEKPVYSDLSVGGMRWQQSR</sequence>
<evidence type="ECO:0000256" key="1">
    <source>
        <dbReference type="SAM" id="Phobius"/>
    </source>
</evidence>
<feature type="transmembrane region" description="Helical" evidence="1">
    <location>
        <begin position="89"/>
        <end position="109"/>
    </location>
</feature>
<protein>
    <recommendedName>
        <fullName evidence="4">DUF4153 domain-containing protein</fullName>
    </recommendedName>
</protein>
<accession>A0ABN5FGR1</accession>
<feature type="transmembrane region" description="Helical" evidence="1">
    <location>
        <begin position="154"/>
        <end position="181"/>
    </location>
</feature>
<dbReference type="EMBL" id="CP024199">
    <property type="protein sequence ID" value="AUG54328.1"/>
    <property type="molecule type" value="Genomic_DNA"/>
</dbReference>
<feature type="transmembrane region" description="Helical" evidence="1">
    <location>
        <begin position="187"/>
        <end position="205"/>
    </location>
</feature>
<feature type="transmembrane region" description="Helical" evidence="1">
    <location>
        <begin position="326"/>
        <end position="346"/>
    </location>
</feature>
<gene>
    <name evidence="2" type="ORF">CSC3H3_17595</name>
</gene>
<evidence type="ECO:0000313" key="2">
    <source>
        <dbReference type="EMBL" id="AUG54328.1"/>
    </source>
</evidence>